<dbReference type="RefSeq" id="XP_001014110.1">
    <property type="nucleotide sequence ID" value="XM_001014110.1"/>
</dbReference>
<feature type="compositionally biased region" description="Polar residues" evidence="2">
    <location>
        <begin position="270"/>
        <end position="281"/>
    </location>
</feature>
<evidence type="ECO:0000313" key="5">
    <source>
        <dbReference type="Proteomes" id="UP000009168"/>
    </source>
</evidence>
<protein>
    <submittedName>
        <fullName evidence="4">Zinc finger, C2H2 type family protein</fullName>
    </submittedName>
</protein>
<dbReference type="GO" id="GO:0008270">
    <property type="term" value="F:zinc ion binding"/>
    <property type="evidence" value="ECO:0007669"/>
    <property type="project" value="UniProtKB-KW"/>
</dbReference>
<reference evidence="5" key="1">
    <citation type="journal article" date="2006" name="PLoS Biol.">
        <title>Macronuclear genome sequence of the ciliate Tetrahymena thermophila, a model eukaryote.</title>
        <authorList>
            <person name="Eisen J.A."/>
            <person name="Coyne R.S."/>
            <person name="Wu M."/>
            <person name="Wu D."/>
            <person name="Thiagarajan M."/>
            <person name="Wortman J.R."/>
            <person name="Badger J.H."/>
            <person name="Ren Q."/>
            <person name="Amedeo P."/>
            <person name="Jones K.M."/>
            <person name="Tallon L.J."/>
            <person name="Delcher A.L."/>
            <person name="Salzberg S.L."/>
            <person name="Silva J.C."/>
            <person name="Haas B.J."/>
            <person name="Majoros W.H."/>
            <person name="Farzad M."/>
            <person name="Carlton J.M."/>
            <person name="Smith R.K. Jr."/>
            <person name="Garg J."/>
            <person name="Pearlman R.E."/>
            <person name="Karrer K.M."/>
            <person name="Sun L."/>
            <person name="Manning G."/>
            <person name="Elde N.C."/>
            <person name="Turkewitz A.P."/>
            <person name="Asai D.J."/>
            <person name="Wilkes D.E."/>
            <person name="Wang Y."/>
            <person name="Cai H."/>
            <person name="Collins K."/>
            <person name="Stewart B.A."/>
            <person name="Lee S.R."/>
            <person name="Wilamowska K."/>
            <person name="Weinberg Z."/>
            <person name="Ruzzo W.L."/>
            <person name="Wloga D."/>
            <person name="Gaertig J."/>
            <person name="Frankel J."/>
            <person name="Tsao C.-C."/>
            <person name="Gorovsky M.A."/>
            <person name="Keeling P.J."/>
            <person name="Waller R.F."/>
            <person name="Patron N.J."/>
            <person name="Cherry J.M."/>
            <person name="Stover N.A."/>
            <person name="Krieger C.J."/>
            <person name="del Toro C."/>
            <person name="Ryder H.F."/>
            <person name="Williamson S.C."/>
            <person name="Barbeau R.A."/>
            <person name="Hamilton E.P."/>
            <person name="Orias E."/>
        </authorList>
    </citation>
    <scope>NUCLEOTIDE SEQUENCE [LARGE SCALE GENOMIC DNA]</scope>
    <source>
        <strain evidence="5">SB210</strain>
    </source>
</reference>
<feature type="domain" description="C2H2-type" evidence="3">
    <location>
        <begin position="244"/>
        <end position="272"/>
    </location>
</feature>
<keyword evidence="5" id="KW-1185">Reference proteome</keyword>
<keyword evidence="1" id="KW-0863">Zinc-finger</keyword>
<feature type="region of interest" description="Disordered" evidence="2">
    <location>
        <begin position="269"/>
        <end position="293"/>
    </location>
</feature>
<dbReference type="AlphaFoldDB" id="I7M7J8"/>
<organism evidence="4 5">
    <name type="scientific">Tetrahymena thermophila (strain SB210)</name>
    <dbReference type="NCBI Taxonomy" id="312017"/>
    <lineage>
        <taxon>Eukaryota</taxon>
        <taxon>Sar</taxon>
        <taxon>Alveolata</taxon>
        <taxon>Ciliophora</taxon>
        <taxon>Intramacronucleata</taxon>
        <taxon>Oligohymenophorea</taxon>
        <taxon>Hymenostomatida</taxon>
        <taxon>Tetrahymenina</taxon>
        <taxon>Tetrahymenidae</taxon>
        <taxon>Tetrahymena</taxon>
    </lineage>
</organism>
<dbReference type="InterPro" id="IPR013087">
    <property type="entry name" value="Znf_C2H2_type"/>
</dbReference>
<dbReference type="EMBL" id="GG662719">
    <property type="protein sequence ID" value="EAR93865.1"/>
    <property type="molecule type" value="Genomic_DNA"/>
</dbReference>
<dbReference type="KEGG" id="tet:TTHERM_00404350"/>
<evidence type="ECO:0000259" key="3">
    <source>
        <dbReference type="PROSITE" id="PS50157"/>
    </source>
</evidence>
<dbReference type="PROSITE" id="PS00028">
    <property type="entry name" value="ZINC_FINGER_C2H2_1"/>
    <property type="match status" value="1"/>
</dbReference>
<dbReference type="PROSITE" id="PS50157">
    <property type="entry name" value="ZINC_FINGER_C2H2_2"/>
    <property type="match status" value="1"/>
</dbReference>
<dbReference type="InParanoid" id="I7M7J8"/>
<keyword evidence="1" id="KW-0862">Zinc</keyword>
<dbReference type="GeneID" id="7828901"/>
<gene>
    <name evidence="4" type="ORF">TTHERM_00404350</name>
</gene>
<sequence length="293" mass="34312">MMSQSFNQFQSQYTEVYPYLYEDQQNCETFYQNQNNNQPQVGQPLQIEKQYFISLQLENRFNYTSNSLIDNRDTQYSTSNHTKLSSSFSTNNVQSDLIEEEFKVSQSEVDCAKNVQHFDSIINSLQDPFGNIVMYPMFDQENQDELNFFQSQFNGFQADAQTNCQQPYSSNYQDQTQYSHFLNESNCGSLEQQLSQDHQSSNIFNQRNEDLQELSSNVIDKTIYLTPRQQKIYKNNPNAYPDKFSCKKCHKYYKNHSGLTNHVRIKHSGSKTSEFQLQTTKLGRPKKNSNGQL</sequence>
<dbReference type="HOGENOM" id="CLU_951528_0_0_1"/>
<accession>I7M7J8</accession>
<evidence type="ECO:0000256" key="2">
    <source>
        <dbReference type="SAM" id="MobiDB-lite"/>
    </source>
</evidence>
<proteinExistence type="predicted"/>
<keyword evidence="1" id="KW-0479">Metal-binding</keyword>
<evidence type="ECO:0000256" key="1">
    <source>
        <dbReference type="PROSITE-ProRule" id="PRU00042"/>
    </source>
</evidence>
<evidence type="ECO:0000313" key="4">
    <source>
        <dbReference type="EMBL" id="EAR93865.1"/>
    </source>
</evidence>
<name>I7M7J8_TETTS</name>
<dbReference type="Proteomes" id="UP000009168">
    <property type="component" value="Unassembled WGS sequence"/>
</dbReference>